<dbReference type="SMART" id="SM00388">
    <property type="entry name" value="HisKA"/>
    <property type="match status" value="1"/>
</dbReference>
<evidence type="ECO:0000256" key="1">
    <source>
        <dbReference type="ARBA" id="ARBA00000085"/>
    </source>
</evidence>
<dbReference type="CDD" id="cd00082">
    <property type="entry name" value="HisKA"/>
    <property type="match status" value="1"/>
</dbReference>
<comment type="catalytic activity">
    <reaction evidence="1">
        <text>ATP + protein L-histidine = ADP + protein N-phospho-L-histidine.</text>
        <dbReference type="EC" id="2.7.13.3"/>
    </reaction>
</comment>
<dbReference type="Gene3D" id="3.30.450.40">
    <property type="match status" value="2"/>
</dbReference>
<dbReference type="InterPro" id="IPR011006">
    <property type="entry name" value="CheY-like_superfamily"/>
</dbReference>
<organism evidence="9 10">
    <name type="scientific">Massilia haematophila</name>
    <dbReference type="NCBI Taxonomy" id="457923"/>
    <lineage>
        <taxon>Bacteria</taxon>
        <taxon>Pseudomonadati</taxon>
        <taxon>Pseudomonadota</taxon>
        <taxon>Betaproteobacteria</taxon>
        <taxon>Burkholderiales</taxon>
        <taxon>Oxalobacteraceae</taxon>
        <taxon>Telluria group</taxon>
        <taxon>Massilia</taxon>
    </lineage>
</organism>
<dbReference type="Gene3D" id="3.30.450.20">
    <property type="entry name" value="PAS domain"/>
    <property type="match status" value="1"/>
</dbReference>
<evidence type="ECO:0000256" key="6">
    <source>
        <dbReference type="PROSITE-ProRule" id="PRU00169"/>
    </source>
</evidence>
<dbReference type="Gene3D" id="1.10.287.130">
    <property type="match status" value="1"/>
</dbReference>
<dbReference type="InterPro" id="IPR013656">
    <property type="entry name" value="PAS_4"/>
</dbReference>
<sequence length="886" mass="94881">MQAAPRPFDLLASASAIRVGYASRDWSRSPAGHPNTWGPVLRSSVGMILDSRFPMFIAWGPELALLYNHAYIELLEAKHPAALGSPLRAVWPQLWNGVQPLVEQALAGRPTYGEDVARTITRNGQPFEGRFTLAYSPLRDESGAVAGALCVINETTARFALENRQALQLQLAERLRGLTDADQITAVANDMLGHYLGASQIFHGINDESIGRFRIHAHWTPTGAGDLVGREAMLDDFGQEVLRELRAGRQVAIDDIASDPRTAPYAAAYASLGIGALLVQPYAREGRLLGAMNVLDDSPRHWSLEDRKLASDIAEHVWSANERANAGQALRAAVARQSSLLAVFEFQLNLADLLRRLDNVDAILRESGAQLARFLQVSRVVFGDFDAGRKLLTFHTNHVDGVEALGGTHPTAAFGQENFAVLERGDLWVSNDLAQDPRTGGAQVWPAFAARHVHAAVGAPLNRHGAVMTCLFVHHAAPRAWSEDEVRVVADVAERTWSAIERVRAEEALRAADRRKDEFLAMLAHELRNPLAPIAAAAQILNMGQADGQRIARTSGIITRQVAHMTGLIDDLLDVSRVTRGLVVLQSAPVDLKRVVADAAEQVRPLVEARRHALALHLAAEPAFVEGDHKRLVQVLANLLNNAAKYTPEGGRLSLAMTVTPEQVAIVVSDNGIGIDAALLPTVFELFAQAERTPDRTQGGLGLGLALVKSLVELHGGSVGADSGGDEAGSRFTVRLPRRTAPAAVDADTAAAHVFAPAPAAGLDVLVVDDNVDAATTIAMLLESSGYRVTVLHDPKEALLAAQAGRFDACVLDIGLPGMDGHELARRLRALPGTANALLLALTGYGQREAAPHASPAFDHFMVKPADPARLFALLAGGASANRAGA</sequence>
<dbReference type="SMART" id="SM00387">
    <property type="entry name" value="HATPase_c"/>
    <property type="match status" value="1"/>
</dbReference>
<dbReference type="InterPro" id="IPR003661">
    <property type="entry name" value="HisK_dim/P_dom"/>
</dbReference>
<dbReference type="GO" id="GO:0005524">
    <property type="term" value="F:ATP binding"/>
    <property type="evidence" value="ECO:0007669"/>
    <property type="project" value="UniProtKB-KW"/>
</dbReference>
<feature type="domain" description="Histidine kinase" evidence="7">
    <location>
        <begin position="522"/>
        <end position="740"/>
    </location>
</feature>
<dbReference type="CDD" id="cd00075">
    <property type="entry name" value="HATPase"/>
    <property type="match status" value="1"/>
</dbReference>
<dbReference type="InterPro" id="IPR003594">
    <property type="entry name" value="HATPase_dom"/>
</dbReference>
<dbReference type="PANTHER" id="PTHR43047">
    <property type="entry name" value="TWO-COMPONENT HISTIDINE PROTEIN KINASE"/>
    <property type="match status" value="1"/>
</dbReference>
<evidence type="ECO:0000256" key="4">
    <source>
        <dbReference type="ARBA" id="ARBA00022679"/>
    </source>
</evidence>
<dbReference type="PANTHER" id="PTHR43047:SF72">
    <property type="entry name" value="OSMOSENSING HISTIDINE PROTEIN KINASE SLN1"/>
    <property type="match status" value="1"/>
</dbReference>
<dbReference type="InterPro" id="IPR029016">
    <property type="entry name" value="GAF-like_dom_sf"/>
</dbReference>
<dbReference type="EMBL" id="JBHRVV010000001">
    <property type="protein sequence ID" value="MFC3458856.1"/>
    <property type="molecule type" value="Genomic_DNA"/>
</dbReference>
<evidence type="ECO:0000256" key="3">
    <source>
        <dbReference type="ARBA" id="ARBA00022553"/>
    </source>
</evidence>
<dbReference type="PROSITE" id="PS50109">
    <property type="entry name" value="HIS_KIN"/>
    <property type="match status" value="1"/>
</dbReference>
<reference evidence="10" key="1">
    <citation type="journal article" date="2019" name="Int. J. Syst. Evol. Microbiol.">
        <title>The Global Catalogue of Microorganisms (GCM) 10K type strain sequencing project: providing services to taxonomists for standard genome sequencing and annotation.</title>
        <authorList>
            <consortium name="The Broad Institute Genomics Platform"/>
            <consortium name="The Broad Institute Genome Sequencing Center for Infectious Disease"/>
            <person name="Wu L."/>
            <person name="Ma J."/>
        </authorList>
    </citation>
    <scope>NUCLEOTIDE SEQUENCE [LARGE SCALE GENOMIC DNA]</scope>
    <source>
        <strain evidence="10">CCM 7480</strain>
    </source>
</reference>
<dbReference type="PROSITE" id="PS50110">
    <property type="entry name" value="RESPONSE_REGULATORY"/>
    <property type="match status" value="1"/>
</dbReference>
<evidence type="ECO:0000256" key="2">
    <source>
        <dbReference type="ARBA" id="ARBA00012438"/>
    </source>
</evidence>
<keyword evidence="3 6" id="KW-0597">Phosphoprotein</keyword>
<protein>
    <recommendedName>
        <fullName evidence="2">histidine kinase</fullName>
        <ecNumber evidence="2">2.7.13.3</ecNumber>
    </recommendedName>
</protein>
<dbReference type="EC" id="2.7.13.3" evidence="2"/>
<dbReference type="InterPro" id="IPR005467">
    <property type="entry name" value="His_kinase_dom"/>
</dbReference>
<keyword evidence="5" id="KW-0418">Kinase</keyword>
<dbReference type="Pfam" id="PF01590">
    <property type="entry name" value="GAF"/>
    <property type="match status" value="2"/>
</dbReference>
<dbReference type="SMART" id="SM00065">
    <property type="entry name" value="GAF"/>
    <property type="match status" value="2"/>
</dbReference>
<dbReference type="Pfam" id="PF00512">
    <property type="entry name" value="HisKA"/>
    <property type="match status" value="1"/>
</dbReference>
<comment type="caution">
    <text evidence="9">The sequence shown here is derived from an EMBL/GenBank/DDBJ whole genome shotgun (WGS) entry which is preliminary data.</text>
</comment>
<keyword evidence="10" id="KW-1185">Reference proteome</keyword>
<dbReference type="Gene3D" id="3.30.565.10">
    <property type="entry name" value="Histidine kinase-like ATPase, C-terminal domain"/>
    <property type="match status" value="1"/>
</dbReference>
<dbReference type="Proteomes" id="UP001595665">
    <property type="component" value="Unassembled WGS sequence"/>
</dbReference>
<feature type="modified residue" description="4-aspartylphosphate" evidence="6">
    <location>
        <position position="813"/>
    </location>
</feature>
<feature type="domain" description="Response regulatory" evidence="8">
    <location>
        <begin position="764"/>
        <end position="879"/>
    </location>
</feature>
<gene>
    <name evidence="9" type="ORF">ACFOPH_11465</name>
</gene>
<dbReference type="SUPFAM" id="SSF47384">
    <property type="entry name" value="Homodimeric domain of signal transducing histidine kinase"/>
    <property type="match status" value="1"/>
</dbReference>
<evidence type="ECO:0000259" key="8">
    <source>
        <dbReference type="PROSITE" id="PS50110"/>
    </source>
</evidence>
<dbReference type="SUPFAM" id="SSF55781">
    <property type="entry name" value="GAF domain-like"/>
    <property type="match status" value="2"/>
</dbReference>
<evidence type="ECO:0000313" key="9">
    <source>
        <dbReference type="EMBL" id="MFC3458856.1"/>
    </source>
</evidence>
<keyword evidence="9" id="KW-0067">ATP-binding</keyword>
<accession>A0ABV7PKA4</accession>
<dbReference type="InterPro" id="IPR036890">
    <property type="entry name" value="HATPase_C_sf"/>
</dbReference>
<dbReference type="InterPro" id="IPR036097">
    <property type="entry name" value="HisK_dim/P_sf"/>
</dbReference>
<dbReference type="SUPFAM" id="SSF52172">
    <property type="entry name" value="CheY-like"/>
    <property type="match status" value="1"/>
</dbReference>
<dbReference type="InterPro" id="IPR004358">
    <property type="entry name" value="Sig_transdc_His_kin-like_C"/>
</dbReference>
<name>A0ABV7PKA4_9BURK</name>
<dbReference type="SUPFAM" id="SSF55874">
    <property type="entry name" value="ATPase domain of HSP90 chaperone/DNA topoisomerase II/histidine kinase"/>
    <property type="match status" value="1"/>
</dbReference>
<evidence type="ECO:0000259" key="7">
    <source>
        <dbReference type="PROSITE" id="PS50109"/>
    </source>
</evidence>
<dbReference type="Gene3D" id="3.40.50.2300">
    <property type="match status" value="1"/>
</dbReference>
<dbReference type="InterPro" id="IPR003018">
    <property type="entry name" value="GAF"/>
</dbReference>
<evidence type="ECO:0000256" key="5">
    <source>
        <dbReference type="ARBA" id="ARBA00022777"/>
    </source>
</evidence>
<dbReference type="RefSeq" id="WP_379735333.1">
    <property type="nucleotide sequence ID" value="NZ_JBHRVV010000001.1"/>
</dbReference>
<keyword evidence="4" id="KW-0808">Transferase</keyword>
<dbReference type="SMART" id="SM00448">
    <property type="entry name" value="REC"/>
    <property type="match status" value="1"/>
</dbReference>
<evidence type="ECO:0000313" key="10">
    <source>
        <dbReference type="Proteomes" id="UP001595665"/>
    </source>
</evidence>
<dbReference type="Pfam" id="PF00072">
    <property type="entry name" value="Response_reg"/>
    <property type="match status" value="1"/>
</dbReference>
<dbReference type="Pfam" id="PF02518">
    <property type="entry name" value="HATPase_c"/>
    <property type="match status" value="1"/>
</dbReference>
<dbReference type="InterPro" id="IPR001789">
    <property type="entry name" value="Sig_transdc_resp-reg_receiver"/>
</dbReference>
<dbReference type="InterPro" id="IPR035965">
    <property type="entry name" value="PAS-like_dom_sf"/>
</dbReference>
<keyword evidence="9" id="KW-0547">Nucleotide-binding</keyword>
<proteinExistence type="predicted"/>
<dbReference type="PRINTS" id="PR00344">
    <property type="entry name" value="BCTRLSENSOR"/>
</dbReference>
<dbReference type="Pfam" id="PF08448">
    <property type="entry name" value="PAS_4"/>
    <property type="match status" value="1"/>
</dbReference>
<dbReference type="SUPFAM" id="SSF55785">
    <property type="entry name" value="PYP-like sensor domain (PAS domain)"/>
    <property type="match status" value="1"/>
</dbReference>